<evidence type="ECO:0000313" key="3">
    <source>
        <dbReference type="Proteomes" id="UP000324222"/>
    </source>
</evidence>
<reference evidence="2 3" key="1">
    <citation type="submission" date="2019-05" db="EMBL/GenBank/DDBJ databases">
        <title>Another draft genome of Portunus trituberculatus and its Hox gene families provides insights of decapod evolution.</title>
        <authorList>
            <person name="Jeong J.-H."/>
            <person name="Song I."/>
            <person name="Kim S."/>
            <person name="Choi T."/>
            <person name="Kim D."/>
            <person name="Ryu S."/>
            <person name="Kim W."/>
        </authorList>
    </citation>
    <scope>NUCLEOTIDE SEQUENCE [LARGE SCALE GENOMIC DNA]</scope>
    <source>
        <tissue evidence="2">Muscle</tissue>
    </source>
</reference>
<dbReference type="AlphaFoldDB" id="A0A5B7EF65"/>
<protein>
    <submittedName>
        <fullName evidence="2">Uncharacterized protein</fullName>
    </submittedName>
</protein>
<evidence type="ECO:0000256" key="1">
    <source>
        <dbReference type="SAM" id="MobiDB-lite"/>
    </source>
</evidence>
<evidence type="ECO:0000313" key="2">
    <source>
        <dbReference type="EMBL" id="MPC33010.1"/>
    </source>
</evidence>
<dbReference type="EMBL" id="VSRR010002742">
    <property type="protein sequence ID" value="MPC33010.1"/>
    <property type="molecule type" value="Genomic_DNA"/>
</dbReference>
<name>A0A5B7EF65_PORTR</name>
<gene>
    <name evidence="2" type="ORF">E2C01_026348</name>
</gene>
<keyword evidence="3" id="KW-1185">Reference proteome</keyword>
<organism evidence="2 3">
    <name type="scientific">Portunus trituberculatus</name>
    <name type="common">Swimming crab</name>
    <name type="synonym">Neptunus trituberculatus</name>
    <dbReference type="NCBI Taxonomy" id="210409"/>
    <lineage>
        <taxon>Eukaryota</taxon>
        <taxon>Metazoa</taxon>
        <taxon>Ecdysozoa</taxon>
        <taxon>Arthropoda</taxon>
        <taxon>Crustacea</taxon>
        <taxon>Multicrustacea</taxon>
        <taxon>Malacostraca</taxon>
        <taxon>Eumalacostraca</taxon>
        <taxon>Eucarida</taxon>
        <taxon>Decapoda</taxon>
        <taxon>Pleocyemata</taxon>
        <taxon>Brachyura</taxon>
        <taxon>Eubrachyura</taxon>
        <taxon>Portunoidea</taxon>
        <taxon>Portunidae</taxon>
        <taxon>Portuninae</taxon>
        <taxon>Portunus</taxon>
    </lineage>
</organism>
<sequence length="187" mass="21553">MLTGEEIIKLIVDYRKTVYSAIEICNNEEGNLDMLDNLKWDTLQTRCTPHQAEMFFKVHRGLVSIHLPQDITRTTRTLNRKYNQEEQHTYSHPSTRVDCYLYSMFPRAVQVWYRLPEEAATTSNTHSILEDSTSSHPTDAATTHPQVPVETWCTNACIPGQRTPLFGITRLKTLHSHRSCFGIDTKT</sequence>
<proteinExistence type="predicted"/>
<dbReference type="Proteomes" id="UP000324222">
    <property type="component" value="Unassembled WGS sequence"/>
</dbReference>
<comment type="caution">
    <text evidence="2">The sequence shown here is derived from an EMBL/GenBank/DDBJ whole genome shotgun (WGS) entry which is preliminary data.</text>
</comment>
<accession>A0A5B7EF65</accession>
<feature type="region of interest" description="Disordered" evidence="1">
    <location>
        <begin position="124"/>
        <end position="143"/>
    </location>
</feature>